<sequence length="417" mass="45706">MEILESGKRNIVILGAGFGGITALLHARRRLRRAGLSETYQIILVNSTWWQLYTPALYEIAAIPRGEANAIALKSAICIPIDAILRRLPGVKFIGETVAALDPERHTITFRNGDLVNFEYCIIALGVETNYFGIPGLAEYGFPLKTFEDAVQIRNRIEALMRGTTGPLRIVVAGGGATGVEFAAELVNYLCFLKDRKIAGKCQEEVILLEGGPEILSGFSPRVVRWAMRRLVALGIRIRANMRIKSVSAAALTLVSSEELACELLVWAGGVKPAAALEQFGLERDAKGRIAVNDHLEARPRIYAIGDCAGYINPATGKALPWNVPVAESQARVAARNIIADIRSQPKRVFRAMANYPFILAVGGKYALTDLVIIRLSGLLGWLAKQAVELRYLLSILGPKDAFTLWMRTLRVETLND</sequence>
<dbReference type="GO" id="GO:0019646">
    <property type="term" value="P:aerobic electron transport chain"/>
    <property type="evidence" value="ECO:0007669"/>
    <property type="project" value="TreeGrafter"/>
</dbReference>
<accession>A0A1G2LED4</accession>
<keyword evidence="5" id="KW-0560">Oxidoreductase</keyword>
<dbReference type="InterPro" id="IPR036188">
    <property type="entry name" value="FAD/NAD-bd_sf"/>
</dbReference>
<evidence type="ECO:0000259" key="6">
    <source>
        <dbReference type="Pfam" id="PF07992"/>
    </source>
</evidence>
<evidence type="ECO:0000256" key="1">
    <source>
        <dbReference type="ARBA" id="ARBA00001974"/>
    </source>
</evidence>
<dbReference type="Pfam" id="PF07992">
    <property type="entry name" value="Pyr_redox_2"/>
    <property type="match status" value="1"/>
</dbReference>
<evidence type="ECO:0000256" key="5">
    <source>
        <dbReference type="ARBA" id="ARBA00023002"/>
    </source>
</evidence>
<dbReference type="STRING" id="1802281.A3A44_01525"/>
<keyword evidence="3" id="KW-0285">Flavoprotein</keyword>
<protein>
    <recommendedName>
        <fullName evidence="6">FAD/NAD(P)-binding domain-containing protein</fullName>
    </recommendedName>
</protein>
<reference evidence="7 8" key="1">
    <citation type="journal article" date="2016" name="Nat. Commun.">
        <title>Thousands of microbial genomes shed light on interconnected biogeochemical processes in an aquifer system.</title>
        <authorList>
            <person name="Anantharaman K."/>
            <person name="Brown C.T."/>
            <person name="Hug L.A."/>
            <person name="Sharon I."/>
            <person name="Castelle C.J."/>
            <person name="Probst A.J."/>
            <person name="Thomas B.C."/>
            <person name="Singh A."/>
            <person name="Wilkins M.J."/>
            <person name="Karaoz U."/>
            <person name="Brodie E.L."/>
            <person name="Williams K.H."/>
            <person name="Hubbard S.S."/>
            <person name="Banfield J.F."/>
        </authorList>
    </citation>
    <scope>NUCLEOTIDE SEQUENCE [LARGE SCALE GENOMIC DNA]</scope>
</reference>
<name>A0A1G2LED4_9BACT</name>
<proteinExistence type="inferred from homology"/>
<evidence type="ECO:0000313" key="8">
    <source>
        <dbReference type="Proteomes" id="UP000178977"/>
    </source>
</evidence>
<evidence type="ECO:0000256" key="3">
    <source>
        <dbReference type="ARBA" id="ARBA00022630"/>
    </source>
</evidence>
<dbReference type="PANTHER" id="PTHR42913">
    <property type="entry name" value="APOPTOSIS-INDUCING FACTOR 1"/>
    <property type="match status" value="1"/>
</dbReference>
<dbReference type="Gene3D" id="3.50.50.100">
    <property type="match status" value="1"/>
</dbReference>
<dbReference type="Proteomes" id="UP000178977">
    <property type="component" value="Unassembled WGS sequence"/>
</dbReference>
<dbReference type="PRINTS" id="PR00411">
    <property type="entry name" value="PNDRDTASEI"/>
</dbReference>
<dbReference type="EMBL" id="MHQT01000008">
    <property type="protein sequence ID" value="OHA09976.1"/>
    <property type="molecule type" value="Genomic_DNA"/>
</dbReference>
<dbReference type="AlphaFoldDB" id="A0A1G2LED4"/>
<keyword evidence="4" id="KW-0274">FAD</keyword>
<dbReference type="PANTHER" id="PTHR42913:SF3">
    <property type="entry name" value="64 KDA MITOCHONDRIAL NADH DEHYDROGENASE (EUROFUNG)"/>
    <property type="match status" value="1"/>
</dbReference>
<dbReference type="InterPro" id="IPR051169">
    <property type="entry name" value="NADH-Q_oxidoreductase"/>
</dbReference>
<comment type="caution">
    <text evidence="7">The sequence shown here is derived from an EMBL/GenBank/DDBJ whole genome shotgun (WGS) entry which is preliminary data.</text>
</comment>
<evidence type="ECO:0000256" key="2">
    <source>
        <dbReference type="ARBA" id="ARBA00005272"/>
    </source>
</evidence>
<dbReference type="SUPFAM" id="SSF51905">
    <property type="entry name" value="FAD/NAD(P)-binding domain"/>
    <property type="match status" value="1"/>
</dbReference>
<dbReference type="GO" id="GO:0003955">
    <property type="term" value="F:NAD(P)H dehydrogenase (quinone) activity"/>
    <property type="evidence" value="ECO:0007669"/>
    <property type="project" value="TreeGrafter"/>
</dbReference>
<dbReference type="PRINTS" id="PR00368">
    <property type="entry name" value="FADPNR"/>
</dbReference>
<comment type="similarity">
    <text evidence="2">Belongs to the NADH dehydrogenase family.</text>
</comment>
<evidence type="ECO:0000256" key="4">
    <source>
        <dbReference type="ARBA" id="ARBA00022827"/>
    </source>
</evidence>
<feature type="domain" description="FAD/NAD(P)-binding" evidence="6">
    <location>
        <begin position="10"/>
        <end position="330"/>
    </location>
</feature>
<comment type="cofactor">
    <cofactor evidence="1">
        <name>FAD</name>
        <dbReference type="ChEBI" id="CHEBI:57692"/>
    </cofactor>
</comment>
<evidence type="ECO:0000313" key="7">
    <source>
        <dbReference type="EMBL" id="OHA09976.1"/>
    </source>
</evidence>
<gene>
    <name evidence="7" type="ORF">A3A44_01525</name>
</gene>
<organism evidence="7 8">
    <name type="scientific">Candidatus Sungbacteria bacterium RIFCSPLOWO2_01_FULL_60_25</name>
    <dbReference type="NCBI Taxonomy" id="1802281"/>
    <lineage>
        <taxon>Bacteria</taxon>
        <taxon>Candidatus Sungiibacteriota</taxon>
    </lineage>
</organism>
<dbReference type="InterPro" id="IPR023753">
    <property type="entry name" value="FAD/NAD-binding_dom"/>
</dbReference>